<keyword evidence="2" id="KW-0540">Nuclease</keyword>
<dbReference type="PANTHER" id="PTHR47203">
    <property type="match status" value="1"/>
</dbReference>
<dbReference type="Pfam" id="PF00730">
    <property type="entry name" value="HhH-GPD"/>
    <property type="match status" value="1"/>
</dbReference>
<keyword evidence="2" id="KW-0255">Endonuclease</keyword>
<dbReference type="InterPro" id="IPR003265">
    <property type="entry name" value="HhH-GPD_domain"/>
</dbReference>
<evidence type="ECO:0000259" key="1">
    <source>
        <dbReference type="SMART" id="SM00478"/>
    </source>
</evidence>
<dbReference type="SMART" id="SM00478">
    <property type="entry name" value="ENDO3c"/>
    <property type="match status" value="1"/>
</dbReference>
<dbReference type="GO" id="GO:0004519">
    <property type="term" value="F:endonuclease activity"/>
    <property type="evidence" value="ECO:0007669"/>
    <property type="project" value="UniProtKB-KW"/>
</dbReference>
<dbReference type="PANTHER" id="PTHR47203:SF1">
    <property type="entry name" value="HYPOTHETICAL BASE EXCISION DNA REPAIR PROTEIN (EUROFUNG)"/>
    <property type="match status" value="1"/>
</dbReference>
<dbReference type="AlphaFoldDB" id="A0A656D4R8"/>
<dbReference type="CDD" id="cd00056">
    <property type="entry name" value="ENDO3c"/>
    <property type="match status" value="1"/>
</dbReference>
<accession>A0A656D4R8</accession>
<dbReference type="RefSeq" id="WP_143713363.1">
    <property type="nucleotide sequence ID" value="NZ_CZVU01000017.1"/>
</dbReference>
<dbReference type="InterPro" id="IPR023170">
    <property type="entry name" value="HhH_base_excis_C"/>
</dbReference>
<gene>
    <name evidence="2" type="ORF">JGI24_00571</name>
</gene>
<proteinExistence type="predicted"/>
<dbReference type="OrthoDB" id="9802365at2"/>
<feature type="domain" description="HhH-GPD" evidence="1">
    <location>
        <begin position="36"/>
        <end position="160"/>
    </location>
</feature>
<evidence type="ECO:0000313" key="3">
    <source>
        <dbReference type="Proteomes" id="UP000243065"/>
    </source>
</evidence>
<organism evidence="2 3">
    <name type="scientific">Kryptobacter tengchongensis</name>
    <dbReference type="NCBI Taxonomy" id="1643429"/>
    <lineage>
        <taxon>Bacteria</taxon>
        <taxon>Pseudomonadati</taxon>
        <taxon>Candidatus Kryptoniota</taxon>
        <taxon>Candidatus Kryptobacter</taxon>
    </lineage>
</organism>
<dbReference type="Gene3D" id="1.10.340.30">
    <property type="entry name" value="Hypothetical protein, domain 2"/>
    <property type="match status" value="1"/>
</dbReference>
<protein>
    <submittedName>
        <fullName evidence="2">Endonuclease III</fullName>
    </submittedName>
</protein>
<reference evidence="2 3" key="1">
    <citation type="submission" date="2015-11" db="EMBL/GenBank/DDBJ databases">
        <authorList>
            <person name="Varghese N."/>
        </authorList>
    </citation>
    <scope>NUCLEOTIDE SEQUENCE [LARGE SCALE GENOMIC DNA]</scope>
    <source>
        <strain evidence="2 3">JGI-24</strain>
    </source>
</reference>
<feature type="non-terminal residue" evidence="2">
    <location>
        <position position="160"/>
    </location>
</feature>
<dbReference type="Proteomes" id="UP000243065">
    <property type="component" value="Unassembled WGS sequence"/>
</dbReference>
<keyword evidence="2" id="KW-0378">Hydrolase</keyword>
<dbReference type="InterPro" id="IPR011257">
    <property type="entry name" value="DNA_glycosylase"/>
</dbReference>
<dbReference type="GO" id="GO:0006284">
    <property type="term" value="P:base-excision repair"/>
    <property type="evidence" value="ECO:0007669"/>
    <property type="project" value="InterPro"/>
</dbReference>
<dbReference type="Gene3D" id="1.10.1670.10">
    <property type="entry name" value="Helix-hairpin-Helix base-excision DNA repair enzymes (C-terminal)"/>
    <property type="match status" value="1"/>
</dbReference>
<evidence type="ECO:0000313" key="2">
    <source>
        <dbReference type="EMBL" id="CUS99188.1"/>
    </source>
</evidence>
<dbReference type="SUPFAM" id="SSF48150">
    <property type="entry name" value="DNA-glycosylase"/>
    <property type="match status" value="1"/>
</dbReference>
<sequence length="160" mass="17936">MRQSKLKKISEVIAKFFKTENPPKSNPLDILIATILSQNTNDVNSHRAFKNLKEKFPSFESILTADVSKIEEAIKIGGLAHQKAVRIKELLVELKEKTGDFDISFLKNLSIEEGIKFLTSFKGVGLKTAGCVLLFAFNKNVFPVDTHIHRILNRVGVVKT</sequence>
<dbReference type="EMBL" id="CZVU01000017">
    <property type="protein sequence ID" value="CUS99188.1"/>
    <property type="molecule type" value="Genomic_DNA"/>
</dbReference>
<name>A0A656D4R8_KRYT1</name>
<keyword evidence="3" id="KW-1185">Reference proteome</keyword>